<dbReference type="PANTHER" id="PTHR36440:SF1">
    <property type="entry name" value="PUTATIVE (AFU_ORTHOLOGUE AFUA_8G07350)-RELATED"/>
    <property type="match status" value="1"/>
</dbReference>
<reference evidence="2" key="1">
    <citation type="submission" date="2021-05" db="EMBL/GenBank/DDBJ databases">
        <authorList>
            <person name="Pietrasiak N."/>
            <person name="Ward R."/>
            <person name="Stajich J.E."/>
            <person name="Kurbessoian T."/>
        </authorList>
    </citation>
    <scope>NUCLEOTIDE SEQUENCE</scope>
    <source>
        <strain evidence="2">JT2-VF2</strain>
    </source>
</reference>
<dbReference type="InterPro" id="IPR014710">
    <property type="entry name" value="RmlC-like_jellyroll"/>
</dbReference>
<reference evidence="2" key="2">
    <citation type="journal article" date="2022" name="Microbiol. Resour. Announc.">
        <title>Metagenome Sequencing to Explore Phylogenomics of Terrestrial Cyanobacteria.</title>
        <authorList>
            <person name="Ward R.D."/>
            <person name="Stajich J.E."/>
            <person name="Johansen J.R."/>
            <person name="Huntemann M."/>
            <person name="Clum A."/>
            <person name="Foster B."/>
            <person name="Foster B."/>
            <person name="Roux S."/>
            <person name="Palaniappan K."/>
            <person name="Varghese N."/>
            <person name="Mukherjee S."/>
            <person name="Reddy T.B.K."/>
            <person name="Daum C."/>
            <person name="Copeland A."/>
            <person name="Chen I.A."/>
            <person name="Ivanova N.N."/>
            <person name="Kyrpides N.C."/>
            <person name="Shapiro N."/>
            <person name="Eloe-Fadrosh E.A."/>
            <person name="Pietrasiak N."/>
        </authorList>
    </citation>
    <scope>NUCLEOTIDE SEQUENCE</scope>
    <source>
        <strain evidence="2">JT2-VF2</strain>
    </source>
</reference>
<comment type="caution">
    <text evidence="2">The sequence shown here is derived from an EMBL/GenBank/DDBJ whole genome shotgun (WGS) entry which is preliminary data.</text>
</comment>
<feature type="domain" description="Cupin type-2" evidence="1">
    <location>
        <begin position="58"/>
        <end position="121"/>
    </location>
</feature>
<sequence length="173" mass="18690">MTTLISTAIKHQLYTYPKGESSNLMSQSLWLFGSRLTIVADHTTTAGQYDLIEEYSLPGSQTPLHRHTRYSQQLYVLSGEFTVFAGENKVVLSAGDNILILIGTPHMVAVFSDQPAHGLVINAPSGPARLITEMGMRDETETLDMALLARISAEMGDETLGPPGALPSGATRT</sequence>
<dbReference type="InterPro" id="IPR013096">
    <property type="entry name" value="Cupin_2"/>
</dbReference>
<dbReference type="Gene3D" id="2.60.120.10">
    <property type="entry name" value="Jelly Rolls"/>
    <property type="match status" value="1"/>
</dbReference>
<evidence type="ECO:0000313" key="2">
    <source>
        <dbReference type="EMBL" id="MBW4566079.1"/>
    </source>
</evidence>
<dbReference type="InterPro" id="IPR011051">
    <property type="entry name" value="RmlC_Cupin_sf"/>
</dbReference>
<accession>A0A951Q4U8</accession>
<evidence type="ECO:0000313" key="3">
    <source>
        <dbReference type="Proteomes" id="UP000715781"/>
    </source>
</evidence>
<dbReference type="EMBL" id="JAHHHN010000059">
    <property type="protein sequence ID" value="MBW4566079.1"/>
    <property type="molecule type" value="Genomic_DNA"/>
</dbReference>
<evidence type="ECO:0000259" key="1">
    <source>
        <dbReference type="Pfam" id="PF07883"/>
    </source>
</evidence>
<dbReference type="InterPro" id="IPR053146">
    <property type="entry name" value="QDO-like"/>
</dbReference>
<dbReference type="Proteomes" id="UP000715781">
    <property type="component" value="Unassembled WGS sequence"/>
</dbReference>
<protein>
    <submittedName>
        <fullName evidence="2">Cupin domain-containing protein</fullName>
    </submittedName>
</protein>
<dbReference type="AlphaFoldDB" id="A0A951Q4U8"/>
<dbReference type="SUPFAM" id="SSF51182">
    <property type="entry name" value="RmlC-like cupins"/>
    <property type="match status" value="1"/>
</dbReference>
<name>A0A951Q4U8_9NOST</name>
<dbReference type="PANTHER" id="PTHR36440">
    <property type="entry name" value="PUTATIVE (AFU_ORTHOLOGUE AFUA_8G07350)-RELATED"/>
    <property type="match status" value="1"/>
</dbReference>
<proteinExistence type="predicted"/>
<dbReference type="Pfam" id="PF07883">
    <property type="entry name" value="Cupin_2"/>
    <property type="match status" value="1"/>
</dbReference>
<organism evidence="2 3">
    <name type="scientific">Mojavia pulchra JT2-VF2</name>
    <dbReference type="NCBI Taxonomy" id="287848"/>
    <lineage>
        <taxon>Bacteria</taxon>
        <taxon>Bacillati</taxon>
        <taxon>Cyanobacteriota</taxon>
        <taxon>Cyanophyceae</taxon>
        <taxon>Nostocales</taxon>
        <taxon>Nostocaceae</taxon>
    </lineage>
</organism>
<gene>
    <name evidence="2" type="ORF">KME32_34405</name>
</gene>